<dbReference type="NCBIfam" id="NF008249">
    <property type="entry name" value="PRK11025.1"/>
    <property type="match status" value="1"/>
</dbReference>
<comment type="similarity">
    <text evidence="3">Belongs to the pseudouridine synthase RluA family.</text>
</comment>
<dbReference type="GO" id="GO:0003723">
    <property type="term" value="F:RNA binding"/>
    <property type="evidence" value="ECO:0007669"/>
    <property type="project" value="UniProtKB-KW"/>
</dbReference>
<evidence type="ECO:0000256" key="1">
    <source>
        <dbReference type="ARBA" id="ARBA00000381"/>
    </source>
</evidence>
<organism evidence="13">
    <name type="scientific">hydrothermal vent metagenome</name>
    <dbReference type="NCBI Taxonomy" id="652676"/>
    <lineage>
        <taxon>unclassified sequences</taxon>
        <taxon>metagenomes</taxon>
        <taxon>ecological metagenomes</taxon>
    </lineage>
</organism>
<accession>A0A3B1A0P0</accession>
<dbReference type="InterPro" id="IPR002942">
    <property type="entry name" value="S4_RNA-bd"/>
</dbReference>
<dbReference type="PROSITE" id="PS50889">
    <property type="entry name" value="S4"/>
    <property type="match status" value="1"/>
</dbReference>
<evidence type="ECO:0000256" key="11">
    <source>
        <dbReference type="ARBA" id="ARBA00033053"/>
    </source>
</evidence>
<dbReference type="EC" id="5.4.99.24" evidence="4"/>
<keyword evidence="8 13" id="KW-0413">Isomerase</keyword>
<dbReference type="InterPro" id="IPR020103">
    <property type="entry name" value="PsdUridine_synth_cat_dom_sf"/>
</dbReference>
<sequence length="332" mass="37552">MANSTESQSPSKSRVKAKVFSPSPAVRFIQIDADQAGQRIDNFLLTLLKGVPRSKIYQIVRKGEVRVNKGRIKVHYKIQAGDEIRIPPVRVAQRDTITTSKYIIRLLEDAVIYEDNDFLALNKPTGFAVHGGSGIKAGIIESLRLARPDARFLELVHRLDKDTSGCLLIAKKRSALRYLQDQFRQHKMQKKYLALVKGNVKNKSYHLELALHKSTLPSGERIVRVNPKGKQAISDFNVIASRKMASLYEVVIKTGRTHQIRVHAQSLGHPVAGDEKYGDDEFNRQMKSYGLKRMFLHAEKLAMKTMHGKTLQLMSPLDNELQAVLTNLDIEY</sequence>
<dbReference type="InterPro" id="IPR050188">
    <property type="entry name" value="RluA_PseudoU_synthase"/>
</dbReference>
<evidence type="ECO:0000259" key="12">
    <source>
        <dbReference type="SMART" id="SM00363"/>
    </source>
</evidence>
<dbReference type="PANTHER" id="PTHR21600">
    <property type="entry name" value="MITOCHONDRIAL RNA PSEUDOURIDINE SYNTHASE"/>
    <property type="match status" value="1"/>
</dbReference>
<comment type="catalytic activity">
    <reaction evidence="1">
        <text>uridine(955/2504/2580) in 23S rRNA = pseudouridine(955/2504/2580) in 23S rRNA</text>
        <dbReference type="Rhea" id="RHEA:42528"/>
        <dbReference type="Rhea" id="RHEA-COMP:10099"/>
        <dbReference type="Rhea" id="RHEA-COMP:10100"/>
        <dbReference type="ChEBI" id="CHEBI:65314"/>
        <dbReference type="ChEBI" id="CHEBI:65315"/>
        <dbReference type="EC" id="5.4.99.24"/>
    </reaction>
</comment>
<evidence type="ECO:0000256" key="5">
    <source>
        <dbReference type="ARBA" id="ARBA00017128"/>
    </source>
</evidence>
<dbReference type="SUPFAM" id="SSF55174">
    <property type="entry name" value="Alpha-L RNA-binding motif"/>
    <property type="match status" value="1"/>
</dbReference>
<dbReference type="Pfam" id="PF00849">
    <property type="entry name" value="PseudoU_synth_2"/>
    <property type="match status" value="1"/>
</dbReference>
<evidence type="ECO:0000256" key="4">
    <source>
        <dbReference type="ARBA" id="ARBA00012785"/>
    </source>
</evidence>
<dbReference type="Pfam" id="PF01479">
    <property type="entry name" value="S4"/>
    <property type="match status" value="1"/>
</dbReference>
<reference evidence="13" key="1">
    <citation type="submission" date="2018-06" db="EMBL/GenBank/DDBJ databases">
        <authorList>
            <person name="Zhirakovskaya E."/>
        </authorList>
    </citation>
    <scope>NUCLEOTIDE SEQUENCE</scope>
</reference>
<dbReference type="PROSITE" id="PS01129">
    <property type="entry name" value="PSI_RLU"/>
    <property type="match status" value="1"/>
</dbReference>
<protein>
    <recommendedName>
        <fullName evidence="5">Ribosomal large subunit pseudouridine synthase C</fullName>
        <ecNumber evidence="4">5.4.99.24</ecNumber>
    </recommendedName>
    <alternativeName>
        <fullName evidence="9">23S rRNA pseudouridine(955/2504/2580) synthase</fullName>
    </alternativeName>
    <alternativeName>
        <fullName evidence="10">rRNA pseudouridylate synthase C</fullName>
    </alternativeName>
    <alternativeName>
        <fullName evidence="11">rRNA-uridine isomerase C</fullName>
    </alternativeName>
</protein>
<name>A0A3B1A0P0_9ZZZZ</name>
<dbReference type="NCBIfam" id="TIGR00005">
    <property type="entry name" value="rluA_subfam"/>
    <property type="match status" value="1"/>
</dbReference>
<dbReference type="InterPro" id="IPR006224">
    <property type="entry name" value="PsdUridine_synth_RluA-like_CS"/>
</dbReference>
<keyword evidence="7" id="KW-0694">RNA-binding</keyword>
<dbReference type="PANTHER" id="PTHR21600:SF92">
    <property type="entry name" value="RIBOSOMAL LARGE SUBUNIT PSEUDOURIDINE SYNTHASE C"/>
    <property type="match status" value="1"/>
</dbReference>
<comment type="function">
    <text evidence="2">Responsible for synthesis of pseudouridine from uracil at positions 955, 2504 and 2580 in 23S ribosomal RNA.</text>
</comment>
<dbReference type="InterPro" id="IPR006225">
    <property type="entry name" value="PsdUridine_synth_RluC/D"/>
</dbReference>
<evidence type="ECO:0000256" key="8">
    <source>
        <dbReference type="ARBA" id="ARBA00023235"/>
    </source>
</evidence>
<dbReference type="AlphaFoldDB" id="A0A3B1A0P0"/>
<evidence type="ECO:0000256" key="6">
    <source>
        <dbReference type="ARBA" id="ARBA00022552"/>
    </source>
</evidence>
<gene>
    <name evidence="13" type="ORF">MNBD_GAMMA23-1939</name>
</gene>
<dbReference type="CDD" id="cd02869">
    <property type="entry name" value="PseudoU_synth_RluA_like"/>
    <property type="match status" value="1"/>
</dbReference>
<dbReference type="SUPFAM" id="SSF55120">
    <property type="entry name" value="Pseudouridine synthase"/>
    <property type="match status" value="1"/>
</dbReference>
<dbReference type="InterPro" id="IPR006145">
    <property type="entry name" value="PsdUridine_synth_RsuA/RluA"/>
</dbReference>
<evidence type="ECO:0000256" key="10">
    <source>
        <dbReference type="ARBA" id="ARBA00031975"/>
    </source>
</evidence>
<dbReference type="InterPro" id="IPR036986">
    <property type="entry name" value="S4_RNA-bd_sf"/>
</dbReference>
<evidence type="ECO:0000256" key="7">
    <source>
        <dbReference type="ARBA" id="ARBA00022884"/>
    </source>
</evidence>
<dbReference type="Gene3D" id="3.10.290.10">
    <property type="entry name" value="RNA-binding S4 domain"/>
    <property type="match status" value="1"/>
</dbReference>
<dbReference type="Gene3D" id="3.30.2350.10">
    <property type="entry name" value="Pseudouridine synthase"/>
    <property type="match status" value="1"/>
</dbReference>
<dbReference type="CDD" id="cd00165">
    <property type="entry name" value="S4"/>
    <property type="match status" value="1"/>
</dbReference>
<proteinExistence type="inferred from homology"/>
<dbReference type="SMART" id="SM00363">
    <property type="entry name" value="S4"/>
    <property type="match status" value="1"/>
</dbReference>
<evidence type="ECO:0000256" key="3">
    <source>
        <dbReference type="ARBA" id="ARBA00010876"/>
    </source>
</evidence>
<evidence type="ECO:0000256" key="2">
    <source>
        <dbReference type="ARBA" id="ARBA00002876"/>
    </source>
</evidence>
<dbReference type="GO" id="GO:0000455">
    <property type="term" value="P:enzyme-directed rRNA pseudouridine synthesis"/>
    <property type="evidence" value="ECO:0007669"/>
    <property type="project" value="TreeGrafter"/>
</dbReference>
<evidence type="ECO:0000313" key="13">
    <source>
        <dbReference type="EMBL" id="VAW91699.1"/>
    </source>
</evidence>
<evidence type="ECO:0000256" key="9">
    <source>
        <dbReference type="ARBA" id="ARBA00030705"/>
    </source>
</evidence>
<dbReference type="GO" id="GO:0160141">
    <property type="term" value="F:23S rRNA pseudouridine(955/2504/2580) synthase activity"/>
    <property type="evidence" value="ECO:0007669"/>
    <property type="project" value="UniProtKB-EC"/>
</dbReference>
<feature type="domain" description="RNA-binding S4" evidence="12">
    <location>
        <begin position="38"/>
        <end position="97"/>
    </location>
</feature>
<dbReference type="EMBL" id="UOFT01000014">
    <property type="protein sequence ID" value="VAW91699.1"/>
    <property type="molecule type" value="Genomic_DNA"/>
</dbReference>
<keyword evidence="6" id="KW-0698">rRNA processing</keyword>